<evidence type="ECO:0000313" key="1">
    <source>
        <dbReference type="EMBL" id="GMH13038.1"/>
    </source>
</evidence>
<name>A0AAD3SKB0_NEPGR</name>
<keyword evidence="2" id="KW-1185">Reference proteome</keyword>
<evidence type="ECO:0000313" key="2">
    <source>
        <dbReference type="Proteomes" id="UP001279734"/>
    </source>
</evidence>
<comment type="caution">
    <text evidence="1">The sequence shown here is derived from an EMBL/GenBank/DDBJ whole genome shotgun (WGS) entry which is preliminary data.</text>
</comment>
<dbReference type="EMBL" id="BSYO01000012">
    <property type="protein sequence ID" value="GMH13038.1"/>
    <property type="molecule type" value="Genomic_DNA"/>
</dbReference>
<dbReference type="AlphaFoldDB" id="A0AAD3SKB0"/>
<reference evidence="1" key="1">
    <citation type="submission" date="2023-05" db="EMBL/GenBank/DDBJ databases">
        <title>Nepenthes gracilis genome sequencing.</title>
        <authorList>
            <person name="Fukushima K."/>
        </authorList>
    </citation>
    <scope>NUCLEOTIDE SEQUENCE</scope>
    <source>
        <strain evidence="1">SING2019-196</strain>
    </source>
</reference>
<dbReference type="Proteomes" id="UP001279734">
    <property type="component" value="Unassembled WGS sequence"/>
</dbReference>
<protein>
    <submittedName>
        <fullName evidence="1">Uncharacterized protein</fullName>
    </submittedName>
</protein>
<gene>
    <name evidence="1" type="ORF">Nepgr_014879</name>
</gene>
<sequence length="108" mass="12273">MTSHHHSHKQPAHSVSSSLCHSLFVDLPPIKKRGSKMNRDRERKVGAGGENIRKRERGLWVEEERIDGVLVKYDDKLRVKDPLQLNPTSSITPSYLPFSLFSLQPGIC</sequence>
<accession>A0AAD3SKB0</accession>
<proteinExistence type="predicted"/>
<organism evidence="1 2">
    <name type="scientific">Nepenthes gracilis</name>
    <name type="common">Slender pitcher plant</name>
    <dbReference type="NCBI Taxonomy" id="150966"/>
    <lineage>
        <taxon>Eukaryota</taxon>
        <taxon>Viridiplantae</taxon>
        <taxon>Streptophyta</taxon>
        <taxon>Embryophyta</taxon>
        <taxon>Tracheophyta</taxon>
        <taxon>Spermatophyta</taxon>
        <taxon>Magnoliopsida</taxon>
        <taxon>eudicotyledons</taxon>
        <taxon>Gunneridae</taxon>
        <taxon>Pentapetalae</taxon>
        <taxon>Caryophyllales</taxon>
        <taxon>Nepenthaceae</taxon>
        <taxon>Nepenthes</taxon>
    </lineage>
</organism>